<evidence type="ECO:0000256" key="1">
    <source>
        <dbReference type="SAM" id="MobiDB-lite"/>
    </source>
</evidence>
<evidence type="ECO:0000313" key="2">
    <source>
        <dbReference type="EMBL" id="VDL73386.1"/>
    </source>
</evidence>
<sequence length="186" mass="19739">MASTSEYLCGEARNCRDIRHLNSFVVKYAIGYPGKTARPGHPGRPGRAGQGVYLYVSAPGRPGSPGAPGVCGPMGKDDVDGFPGEPGATEKPGPPQGDCLYGNEKNERYPMAEVDRLTEKSGYSSLPIVSGGVAMVESPKQPIVNVDGATENATLSLLIHTLFQSLRRQTEISSSDFFHEFVLPAG</sequence>
<accession>A0A0N4Y280</accession>
<keyword evidence="3" id="KW-1185">Reference proteome</keyword>
<evidence type="ECO:0000313" key="3">
    <source>
        <dbReference type="Proteomes" id="UP000271162"/>
    </source>
</evidence>
<dbReference type="STRING" id="27835.A0A0N4Y280"/>
<protein>
    <submittedName>
        <fullName evidence="4">Collagen alpha-1(XV) chain</fullName>
    </submittedName>
</protein>
<evidence type="ECO:0000313" key="4">
    <source>
        <dbReference type="WBParaSite" id="NBR_0000979601-mRNA-1"/>
    </source>
</evidence>
<dbReference type="WBParaSite" id="NBR_0000979601-mRNA-1">
    <property type="protein sequence ID" value="NBR_0000979601-mRNA-1"/>
    <property type="gene ID" value="NBR_0000979601"/>
</dbReference>
<gene>
    <name evidence="2" type="ORF">NBR_LOCUS9797</name>
</gene>
<name>A0A0N4Y280_NIPBR</name>
<reference evidence="2 3" key="2">
    <citation type="submission" date="2018-11" db="EMBL/GenBank/DDBJ databases">
        <authorList>
            <consortium name="Pathogen Informatics"/>
        </authorList>
    </citation>
    <scope>NUCLEOTIDE SEQUENCE [LARGE SCALE GENOMIC DNA]</scope>
</reference>
<organism evidence="4">
    <name type="scientific">Nippostrongylus brasiliensis</name>
    <name type="common">Rat hookworm</name>
    <dbReference type="NCBI Taxonomy" id="27835"/>
    <lineage>
        <taxon>Eukaryota</taxon>
        <taxon>Metazoa</taxon>
        <taxon>Ecdysozoa</taxon>
        <taxon>Nematoda</taxon>
        <taxon>Chromadorea</taxon>
        <taxon>Rhabditida</taxon>
        <taxon>Rhabditina</taxon>
        <taxon>Rhabditomorpha</taxon>
        <taxon>Strongyloidea</taxon>
        <taxon>Heligmosomidae</taxon>
        <taxon>Nippostrongylus</taxon>
    </lineage>
</organism>
<dbReference type="AlphaFoldDB" id="A0A0N4Y280"/>
<feature type="region of interest" description="Disordered" evidence="1">
    <location>
        <begin position="80"/>
        <end position="101"/>
    </location>
</feature>
<dbReference type="EMBL" id="UYSL01020199">
    <property type="protein sequence ID" value="VDL73386.1"/>
    <property type="molecule type" value="Genomic_DNA"/>
</dbReference>
<dbReference type="Proteomes" id="UP000271162">
    <property type="component" value="Unassembled WGS sequence"/>
</dbReference>
<proteinExistence type="predicted"/>
<reference evidence="4" key="1">
    <citation type="submission" date="2017-02" db="UniProtKB">
        <authorList>
            <consortium name="WormBaseParasite"/>
        </authorList>
    </citation>
    <scope>IDENTIFICATION</scope>
</reference>